<dbReference type="AlphaFoldDB" id="A0AAE0DY79"/>
<evidence type="ECO:0000313" key="2">
    <source>
        <dbReference type="Proteomes" id="UP001281410"/>
    </source>
</evidence>
<sequence>MNEATKVANLTHGMHVYGWPIVVKVATYGWSNQISHMSRGFAAKTLEWESMKGGFKEQEIHEKFHKDRSFVNVVQGTKRAKAKKGLKQVVGFNNLNFASYKEIYGSLLNRGVNLETSSRNSKLDGYQLHRGKSRQLASLERGMLTLVEGHIGSQKWKARVDRMKKVVKSNLVANSLAGLTEVYLPKVWVKGRRKGRLIQGNDDSFKGMTFMWTNIRERASWARLYHFLVSPLILSWFPKMVQKGFPRSLSDHNVILLGASKKLYDDVSNVKELNRTFIALIPEINNPASMKDFRHISLVGSMYKILAKVLANRVKKVMNTIIGVTQMAFVRHHKIVDSFVIANKIIHSWKKDRMLRVAVGFKDQFSQILYCENWQGAPSKENWVAAFRCKISSVPVTYLGLLFGVNSKAKRLGWDWTTPSNVSQFIKTVNNLFKINSHPERILREVASFRKCLKDLSDRDLPNLNFMWQSLCPPKVETFVWQLLKGRIMVRGRLIRLELLQVPNGGYLICEQDSYTAKIMAIHGAVNLCVSNPFLHDPDIMIVND</sequence>
<keyword evidence="2" id="KW-1185">Reference proteome</keyword>
<comment type="caution">
    <text evidence="1">The sequence shown here is derived from an EMBL/GenBank/DDBJ whole genome shotgun (WGS) entry which is preliminary data.</text>
</comment>
<evidence type="ECO:0008006" key="3">
    <source>
        <dbReference type="Google" id="ProtNLM"/>
    </source>
</evidence>
<accession>A0AAE0DY79</accession>
<dbReference type="EMBL" id="JANJYJ010000008">
    <property type="protein sequence ID" value="KAK3193984.1"/>
    <property type="molecule type" value="Genomic_DNA"/>
</dbReference>
<reference evidence="1" key="1">
    <citation type="journal article" date="2023" name="Plant J.">
        <title>Genome sequences and population genomics provide insights into the demographic history, inbreeding, and mutation load of two 'living fossil' tree species of Dipteronia.</title>
        <authorList>
            <person name="Feng Y."/>
            <person name="Comes H.P."/>
            <person name="Chen J."/>
            <person name="Zhu S."/>
            <person name="Lu R."/>
            <person name="Zhang X."/>
            <person name="Li P."/>
            <person name="Qiu J."/>
            <person name="Olsen K.M."/>
            <person name="Qiu Y."/>
        </authorList>
    </citation>
    <scope>NUCLEOTIDE SEQUENCE</scope>
    <source>
        <strain evidence="1">NBL</strain>
    </source>
</reference>
<proteinExistence type="predicted"/>
<gene>
    <name evidence="1" type="ORF">Dsin_025294</name>
</gene>
<name>A0AAE0DY79_9ROSI</name>
<protein>
    <recommendedName>
        <fullName evidence="3">Reverse transcriptase</fullName>
    </recommendedName>
</protein>
<dbReference type="Proteomes" id="UP001281410">
    <property type="component" value="Unassembled WGS sequence"/>
</dbReference>
<evidence type="ECO:0000313" key="1">
    <source>
        <dbReference type="EMBL" id="KAK3193984.1"/>
    </source>
</evidence>
<organism evidence="1 2">
    <name type="scientific">Dipteronia sinensis</name>
    <dbReference type="NCBI Taxonomy" id="43782"/>
    <lineage>
        <taxon>Eukaryota</taxon>
        <taxon>Viridiplantae</taxon>
        <taxon>Streptophyta</taxon>
        <taxon>Embryophyta</taxon>
        <taxon>Tracheophyta</taxon>
        <taxon>Spermatophyta</taxon>
        <taxon>Magnoliopsida</taxon>
        <taxon>eudicotyledons</taxon>
        <taxon>Gunneridae</taxon>
        <taxon>Pentapetalae</taxon>
        <taxon>rosids</taxon>
        <taxon>malvids</taxon>
        <taxon>Sapindales</taxon>
        <taxon>Sapindaceae</taxon>
        <taxon>Hippocastanoideae</taxon>
        <taxon>Acereae</taxon>
        <taxon>Dipteronia</taxon>
    </lineage>
</organism>